<reference evidence="2" key="1">
    <citation type="journal article" date="2019" name="Environ. Microbiol.">
        <title>Fungal ecological strategies reflected in gene transcription - a case study of two litter decomposers.</title>
        <authorList>
            <person name="Barbi F."/>
            <person name="Kohler A."/>
            <person name="Barry K."/>
            <person name="Baskaran P."/>
            <person name="Daum C."/>
            <person name="Fauchery L."/>
            <person name="Ihrmark K."/>
            <person name="Kuo A."/>
            <person name="LaButti K."/>
            <person name="Lipzen A."/>
            <person name="Morin E."/>
            <person name="Grigoriev I.V."/>
            <person name="Henrissat B."/>
            <person name="Lindahl B."/>
            <person name="Martin F."/>
        </authorList>
    </citation>
    <scope>NUCLEOTIDE SEQUENCE</scope>
    <source>
        <strain evidence="2">JB14</strain>
    </source>
</reference>
<evidence type="ECO:0000313" key="3">
    <source>
        <dbReference type="Proteomes" id="UP000799118"/>
    </source>
</evidence>
<dbReference type="Proteomes" id="UP000799118">
    <property type="component" value="Unassembled WGS sequence"/>
</dbReference>
<sequence length="213" mass="24145">MRFASTSVFLLLAGLIPTAFALPVVTEVRKQTHDLRKVDARSELDSVEAFQARGLDLEIRGSSYGEPLLSRAGKGMPIEAFFVTLDEHKANPDPNFLAQAIKIGQGFIKEAKAAGVKDFQNMPSPIELKADRDSDKVGIVKHFKFQFKWVPPAGKEAVYHVTWNEESTPHEKDIFKGAEQTPASWDVAWDLMWYKYGTKNEKEEMLRDRYGRR</sequence>
<evidence type="ECO:0000313" key="2">
    <source>
        <dbReference type="EMBL" id="KAE9386182.1"/>
    </source>
</evidence>
<protein>
    <submittedName>
        <fullName evidence="2">Uncharacterized protein</fullName>
    </submittedName>
</protein>
<feature type="signal peptide" evidence="1">
    <location>
        <begin position="1"/>
        <end position="21"/>
    </location>
</feature>
<evidence type="ECO:0000256" key="1">
    <source>
        <dbReference type="SAM" id="SignalP"/>
    </source>
</evidence>
<name>A0A6A4GKB8_9AGAR</name>
<keyword evidence="1" id="KW-0732">Signal</keyword>
<feature type="chain" id="PRO_5025628673" evidence="1">
    <location>
        <begin position="22"/>
        <end position="213"/>
    </location>
</feature>
<dbReference type="EMBL" id="ML769905">
    <property type="protein sequence ID" value="KAE9386182.1"/>
    <property type="molecule type" value="Genomic_DNA"/>
</dbReference>
<gene>
    <name evidence="2" type="ORF">BT96DRAFT_949306</name>
</gene>
<accession>A0A6A4GKB8</accession>
<dbReference type="AlphaFoldDB" id="A0A6A4GKB8"/>
<proteinExistence type="predicted"/>
<organism evidence="2 3">
    <name type="scientific">Gymnopus androsaceus JB14</name>
    <dbReference type="NCBI Taxonomy" id="1447944"/>
    <lineage>
        <taxon>Eukaryota</taxon>
        <taxon>Fungi</taxon>
        <taxon>Dikarya</taxon>
        <taxon>Basidiomycota</taxon>
        <taxon>Agaricomycotina</taxon>
        <taxon>Agaricomycetes</taxon>
        <taxon>Agaricomycetidae</taxon>
        <taxon>Agaricales</taxon>
        <taxon>Marasmiineae</taxon>
        <taxon>Omphalotaceae</taxon>
        <taxon>Gymnopus</taxon>
    </lineage>
</organism>
<keyword evidence="3" id="KW-1185">Reference proteome</keyword>